<dbReference type="EMBL" id="JBIMSN010000126">
    <property type="protein sequence ID" value="MFH5231933.1"/>
    <property type="molecule type" value="Genomic_DNA"/>
</dbReference>
<sequence>MTKWHPWRHLRDRYPHVAVAYPDRVDLGCLGGWTVDGIDIDCTSNQAERRCTLTHEIVHAERGPVPDDPYLGPKEERIVERITARRLIELDALIDALAWNRHRVDAETAVELWVDLPTLRTRVQNLTDDERRYIDAEIERRQP</sequence>
<gene>
    <name evidence="2" type="ORF">ACHIPV_10095</name>
    <name evidence="1" type="ORF">ACHIRB_25670</name>
</gene>
<accession>A0ABW7KA69</accession>
<keyword evidence="4" id="KW-1185">Reference proteome</keyword>
<dbReference type="Proteomes" id="UP001609176">
    <property type="component" value="Unassembled WGS sequence"/>
</dbReference>
<name>A0ABW7KA69_9NOCA</name>
<protein>
    <recommendedName>
        <fullName evidence="5">IrrE N-terminal-like domain-containing protein</fullName>
    </recommendedName>
</protein>
<proteinExistence type="predicted"/>
<dbReference type="RefSeq" id="WP_395124242.1">
    <property type="nucleotide sequence ID" value="NZ_JBIMSN010000126.1"/>
</dbReference>
<evidence type="ECO:0000313" key="1">
    <source>
        <dbReference type="EMBL" id="MFH5231933.1"/>
    </source>
</evidence>
<evidence type="ECO:0000313" key="2">
    <source>
        <dbReference type="EMBL" id="MFH5242232.1"/>
    </source>
</evidence>
<evidence type="ECO:0000313" key="3">
    <source>
        <dbReference type="Proteomes" id="UP001609176"/>
    </source>
</evidence>
<reference evidence="3 4" key="1">
    <citation type="submission" date="2024-10" db="EMBL/GenBank/DDBJ databases">
        <authorList>
            <person name="Riesco R."/>
        </authorList>
    </citation>
    <scope>NUCLEOTIDE SEQUENCE [LARGE SCALE GENOMIC DNA]</scope>
    <source>
        <strain evidence="2 3">NCIMB 15448</strain>
        <strain evidence="1 4">NCIMB 15450</strain>
    </source>
</reference>
<dbReference type="EMBL" id="JBIMSP010000012">
    <property type="protein sequence ID" value="MFH5242232.1"/>
    <property type="molecule type" value="Genomic_DNA"/>
</dbReference>
<evidence type="ECO:0000313" key="4">
    <source>
        <dbReference type="Proteomes" id="UP001609219"/>
    </source>
</evidence>
<organism evidence="1 4">
    <name type="scientific">Antrihabitans spumae</name>
    <dbReference type="NCBI Taxonomy" id="3373370"/>
    <lineage>
        <taxon>Bacteria</taxon>
        <taxon>Bacillati</taxon>
        <taxon>Actinomycetota</taxon>
        <taxon>Actinomycetes</taxon>
        <taxon>Mycobacteriales</taxon>
        <taxon>Nocardiaceae</taxon>
        <taxon>Antrihabitans</taxon>
    </lineage>
</organism>
<comment type="caution">
    <text evidence="1">The sequence shown here is derived from an EMBL/GenBank/DDBJ whole genome shotgun (WGS) entry which is preliminary data.</text>
</comment>
<evidence type="ECO:0008006" key="5">
    <source>
        <dbReference type="Google" id="ProtNLM"/>
    </source>
</evidence>
<dbReference type="Proteomes" id="UP001609219">
    <property type="component" value="Unassembled WGS sequence"/>
</dbReference>